<dbReference type="GO" id="GO:0003824">
    <property type="term" value="F:catalytic activity"/>
    <property type="evidence" value="ECO:0007669"/>
    <property type="project" value="UniProtKB-KW"/>
</dbReference>
<reference evidence="4" key="4">
    <citation type="submission" date="2025-09" db="UniProtKB">
        <authorList>
            <consortium name="Ensembl"/>
        </authorList>
    </citation>
    <scope>IDENTIFICATION</scope>
    <source>
        <strain evidence="4">HSOK</strain>
    </source>
</reference>
<proteinExistence type="predicted"/>
<organism evidence="4 5">
    <name type="scientific">Oryzias latipes</name>
    <name type="common">Japanese rice fish</name>
    <name type="synonym">Japanese killifish</name>
    <dbReference type="NCBI Taxonomy" id="8090"/>
    <lineage>
        <taxon>Eukaryota</taxon>
        <taxon>Metazoa</taxon>
        <taxon>Chordata</taxon>
        <taxon>Craniata</taxon>
        <taxon>Vertebrata</taxon>
        <taxon>Euteleostomi</taxon>
        <taxon>Actinopterygii</taxon>
        <taxon>Neopterygii</taxon>
        <taxon>Teleostei</taxon>
        <taxon>Neoteleostei</taxon>
        <taxon>Acanthomorphata</taxon>
        <taxon>Ovalentaria</taxon>
        <taxon>Atherinomorphae</taxon>
        <taxon>Beloniformes</taxon>
        <taxon>Adrianichthyidae</taxon>
        <taxon>Oryziinae</taxon>
        <taxon>Oryzias</taxon>
    </lineage>
</organism>
<evidence type="ECO:0000256" key="1">
    <source>
        <dbReference type="ARBA" id="ARBA00023268"/>
    </source>
</evidence>
<dbReference type="CDD" id="cd09076">
    <property type="entry name" value="L1-EN"/>
    <property type="match status" value="1"/>
</dbReference>
<dbReference type="Pfam" id="PF03372">
    <property type="entry name" value="Exo_endo_phos"/>
    <property type="match status" value="1"/>
</dbReference>
<dbReference type="Pfam" id="PF17919">
    <property type="entry name" value="RT_RNaseH_2"/>
    <property type="match status" value="1"/>
</dbReference>
<dbReference type="InterPro" id="IPR036691">
    <property type="entry name" value="Endo/exonu/phosph_ase_sf"/>
</dbReference>
<protein>
    <recommendedName>
        <fullName evidence="6">Reverse transcriptase/retrotransposon-derived protein RNase H-like domain-containing protein</fullName>
    </recommendedName>
</protein>
<evidence type="ECO:0000259" key="3">
    <source>
        <dbReference type="Pfam" id="PF17919"/>
    </source>
</evidence>
<reference evidence="4" key="3">
    <citation type="submission" date="2025-08" db="UniProtKB">
        <authorList>
            <consortium name="Ensembl"/>
        </authorList>
    </citation>
    <scope>IDENTIFICATION</scope>
    <source>
        <strain evidence="4">HSOK</strain>
    </source>
</reference>
<dbReference type="InterPro" id="IPR043128">
    <property type="entry name" value="Rev_trsase/Diguanyl_cyclase"/>
</dbReference>
<dbReference type="Ensembl" id="ENSORLT00015034190.1">
    <property type="protein sequence ID" value="ENSORLP00015032368.1"/>
    <property type="gene ID" value="ENSORLG00015017115.1"/>
</dbReference>
<evidence type="ECO:0000313" key="5">
    <source>
        <dbReference type="Proteomes" id="UP000265200"/>
    </source>
</evidence>
<keyword evidence="1" id="KW-0511">Multifunctional enzyme</keyword>
<dbReference type="PANTHER" id="PTHR37984:SF5">
    <property type="entry name" value="PROTEIN NYNRIN-LIKE"/>
    <property type="match status" value="1"/>
</dbReference>
<dbReference type="SUPFAM" id="SSF56672">
    <property type="entry name" value="DNA/RNA polymerases"/>
    <property type="match status" value="1"/>
</dbReference>
<evidence type="ECO:0000313" key="4">
    <source>
        <dbReference type="Ensembl" id="ENSORLP00015032368.1"/>
    </source>
</evidence>
<dbReference type="AlphaFoldDB" id="A0A3P9JJN6"/>
<evidence type="ECO:0008006" key="6">
    <source>
        <dbReference type="Google" id="ProtNLM"/>
    </source>
</evidence>
<reference key="1">
    <citation type="journal article" date="2007" name="Nature">
        <title>The medaka draft genome and insights into vertebrate genome evolution.</title>
        <authorList>
            <person name="Kasahara M."/>
            <person name="Naruse K."/>
            <person name="Sasaki S."/>
            <person name="Nakatani Y."/>
            <person name="Qu W."/>
            <person name="Ahsan B."/>
            <person name="Yamada T."/>
            <person name="Nagayasu Y."/>
            <person name="Doi K."/>
            <person name="Kasai Y."/>
            <person name="Jindo T."/>
            <person name="Kobayashi D."/>
            <person name="Shimada A."/>
            <person name="Toyoda A."/>
            <person name="Kuroki Y."/>
            <person name="Fujiyama A."/>
            <person name="Sasaki T."/>
            <person name="Shimizu A."/>
            <person name="Asakawa S."/>
            <person name="Shimizu N."/>
            <person name="Hashimoto S."/>
            <person name="Yang J."/>
            <person name="Lee Y."/>
            <person name="Matsushima K."/>
            <person name="Sugano S."/>
            <person name="Sakaizumi M."/>
            <person name="Narita T."/>
            <person name="Ohishi K."/>
            <person name="Haga S."/>
            <person name="Ohta F."/>
            <person name="Nomoto H."/>
            <person name="Nogata K."/>
            <person name="Morishita T."/>
            <person name="Endo T."/>
            <person name="Shin-I T."/>
            <person name="Takeda H."/>
            <person name="Morishita S."/>
            <person name="Kohara Y."/>
        </authorList>
    </citation>
    <scope>NUCLEOTIDE SEQUENCE [LARGE SCALE GENOMIC DNA]</scope>
    <source>
        <strain>Hd-rR</strain>
    </source>
</reference>
<dbReference type="Proteomes" id="UP000265200">
    <property type="component" value="Chromosome 2"/>
</dbReference>
<accession>A0A3P9JJN6</accession>
<dbReference type="InterPro" id="IPR005135">
    <property type="entry name" value="Endo/exonuclease/phosphatase"/>
</dbReference>
<evidence type="ECO:0000259" key="2">
    <source>
        <dbReference type="Pfam" id="PF03372"/>
    </source>
</evidence>
<dbReference type="InterPro" id="IPR041577">
    <property type="entry name" value="RT_RNaseH_2"/>
</dbReference>
<feature type="domain" description="Endonuclease/exonuclease/phosphatase" evidence="2">
    <location>
        <begin position="10"/>
        <end position="220"/>
    </location>
</feature>
<dbReference type="InterPro" id="IPR043502">
    <property type="entry name" value="DNA/RNA_pol_sf"/>
</dbReference>
<dbReference type="Gene3D" id="3.60.10.10">
    <property type="entry name" value="Endonuclease/exonuclease/phosphatase"/>
    <property type="match status" value="1"/>
</dbReference>
<dbReference type="Gene3D" id="3.30.70.270">
    <property type="match status" value="1"/>
</dbReference>
<feature type="domain" description="Reverse transcriptase/retrotransposon-derived protein RNase H-like" evidence="3">
    <location>
        <begin position="319"/>
        <end position="394"/>
    </location>
</feature>
<dbReference type="FunFam" id="3.30.70.270:FF:000020">
    <property type="entry name" value="Transposon Tf2-6 polyprotein-like Protein"/>
    <property type="match status" value="1"/>
</dbReference>
<sequence length="394" mass="45021">NNIINTKITTLNVKGINHVIKRVHIALLQETHLTNLEHLKLKRVWVSQIYYSSFNSKSRGVAKLIHKNLALMVDKVIQDADGRYVLVTGLLYGEQILLGSVYAPNTFDSSFNSKFVAEVSSVSSTHILIGSDFNCRLAPSTDYNPPKTQASSKMARAIVELCSDLSLFDAWRICNPRTKDFTFFSRPHLSFSRIDFLFVSRSVVDRTRVRSINPCVLSDHSSVSMEFLPTYLDPLSRHWHLNPTLLNDPLFVKYLEDKLQVKPDPIKMLGINNMERSTNKDEVRRFLGMGTYLPKFVPQVATLTTPLRSPLEQKNEWIWSHEQKQSFLKLKEVLTQEPVLKFYDPEKRTRISGNVSQHGLGAVLLQQNDEQWLPLAYTSRALTGAVSRYAQIEK</sequence>
<reference evidence="4 5" key="2">
    <citation type="submission" date="2017-04" db="EMBL/GenBank/DDBJ databases">
        <title>CpG methylation of centromeres and impact of large insertions on vertebrate speciation.</title>
        <authorList>
            <person name="Ichikawa K."/>
            <person name="Yoshimura J."/>
            <person name="Morishita S."/>
        </authorList>
    </citation>
    <scope>NUCLEOTIDE SEQUENCE</scope>
    <source>
        <strain evidence="4 5">HSOK</strain>
    </source>
</reference>
<dbReference type="SUPFAM" id="SSF56219">
    <property type="entry name" value="DNase I-like"/>
    <property type="match status" value="1"/>
</dbReference>
<dbReference type="InterPro" id="IPR050951">
    <property type="entry name" value="Retrovirus_Pol_polyprotein"/>
</dbReference>
<name>A0A3P9JJN6_ORYLA</name>
<dbReference type="PANTHER" id="PTHR37984">
    <property type="entry name" value="PROTEIN CBG26694"/>
    <property type="match status" value="1"/>
</dbReference>